<dbReference type="InterPro" id="IPR047228">
    <property type="entry name" value="KH-I_MEX3_rpt1"/>
</dbReference>
<comment type="subcellular location">
    <subcellularLocation>
        <location evidence="2">Cytoplasm</location>
    </subcellularLocation>
    <subcellularLocation>
        <location evidence="1">Nucleus</location>
    </subcellularLocation>
</comment>
<dbReference type="InterPro" id="IPR001841">
    <property type="entry name" value="Znf_RING"/>
</dbReference>
<keyword evidence="15" id="KW-1185">Reference proteome</keyword>
<sequence length="522" mass="54912">PGALEPPGKEQEEEGGEAELREDEDEDEDEEDDTEAAALLFPSPLFPALLPPGLDAAEGAAEARGVMAAMLSHAYGGAPAVGGEQAALLRRKSVNTTECVPVPSSEHVAEIVGRQGCKIKALRAKTNTYIKTPVRGEEPVFVVTGRKEDVATAKREILSAAEHFSLIRASRSKGVAAGGPCCPPVLPGQTTVQVRVPYRVVGLVVGPKGATIKRIQQQTHTYIVTPSRDKEPVFEVTGMPENVDRAREEIEMHIAMRTGAFLELSNGSDFHANGTDVGFEGGPPGPAWLAARPAASTRTRMVSSYRNDSSSSLGSGSTDSYFGGSCLADFSPTSPFGVGGFWFGEAMPAVGTEELALDSPVYDPLPVPSPTIWAPFEPTAPLPGPGGEAVGSTRAPRRSSQPPTPRLSPTFPEGLEHPLARRARSDTPGSGHQPGLPICIPAFSNGTNSYSSSNGGSTSSSPPECRRKHDCVICFESEATAALVPCGHNLFCLLCANRICNRDAPACPVCQTAVTQAIQIHS</sequence>
<dbReference type="GO" id="GO:0016874">
    <property type="term" value="F:ligase activity"/>
    <property type="evidence" value="ECO:0007669"/>
    <property type="project" value="UniProtKB-KW"/>
</dbReference>
<accession>A0A7L0L3K6</accession>
<comment type="caution">
    <text evidence="14">The sequence shown here is derived from an EMBL/GenBank/DDBJ whole genome shotgun (WGS) entry which is preliminary data.</text>
</comment>
<dbReference type="SUPFAM" id="SSF54791">
    <property type="entry name" value="Eukaryotic type KH-domain (KH-domain type I)"/>
    <property type="match status" value="2"/>
</dbReference>
<dbReference type="EMBL" id="VXAN01000121">
    <property type="protein sequence ID" value="NXK63050.1"/>
    <property type="molecule type" value="Genomic_DNA"/>
</dbReference>
<dbReference type="CDD" id="cd22424">
    <property type="entry name" value="KH-I_MEX3_rpt2"/>
    <property type="match status" value="1"/>
</dbReference>
<keyword evidence="3" id="KW-0963">Cytoplasm</keyword>
<dbReference type="SMART" id="SM00322">
    <property type="entry name" value="KH"/>
    <property type="match status" value="2"/>
</dbReference>
<dbReference type="GO" id="GO:0005634">
    <property type="term" value="C:nucleus"/>
    <property type="evidence" value="ECO:0007669"/>
    <property type="project" value="UniProtKB-SubCell"/>
</dbReference>
<feature type="region of interest" description="Disordered" evidence="12">
    <location>
        <begin position="1"/>
        <end position="35"/>
    </location>
</feature>
<evidence type="ECO:0000256" key="7">
    <source>
        <dbReference type="ARBA" id="ARBA00022833"/>
    </source>
</evidence>
<keyword evidence="9" id="KW-0539">Nucleus</keyword>
<feature type="domain" description="RING-type" evidence="13">
    <location>
        <begin position="471"/>
        <end position="511"/>
    </location>
</feature>
<dbReference type="InterPro" id="IPR013083">
    <property type="entry name" value="Znf_RING/FYVE/PHD"/>
</dbReference>
<dbReference type="SUPFAM" id="SSF57850">
    <property type="entry name" value="RING/U-box"/>
    <property type="match status" value="1"/>
</dbReference>
<name>A0A7L0L3K6_9SYLV</name>
<dbReference type="PANTHER" id="PTHR23285:SF8">
    <property type="entry name" value="RNA-BINDING E3 UBIQUITIN-PROTEIN LIGASE MEX3C"/>
    <property type="match status" value="1"/>
</dbReference>
<evidence type="ECO:0000256" key="5">
    <source>
        <dbReference type="ARBA" id="ARBA00022737"/>
    </source>
</evidence>
<evidence type="ECO:0000256" key="9">
    <source>
        <dbReference type="ARBA" id="ARBA00023242"/>
    </source>
</evidence>
<dbReference type="Gene3D" id="3.30.1370.10">
    <property type="entry name" value="K Homology domain, type 1"/>
    <property type="match status" value="2"/>
</dbReference>
<reference evidence="14 15" key="1">
    <citation type="submission" date="2019-09" db="EMBL/GenBank/DDBJ databases">
        <title>Bird 10,000 Genomes (B10K) Project - Family phase.</title>
        <authorList>
            <person name="Zhang G."/>
        </authorList>
    </citation>
    <scope>NUCLEOTIDE SEQUENCE [LARGE SCALE GENOMIC DNA]</scope>
    <source>
        <strain evidence="14">B10K-DU-009-59</strain>
        <tissue evidence="14">Muscle</tissue>
    </source>
</reference>
<protein>
    <submittedName>
        <fullName evidence="14">MEX3C ligase</fullName>
    </submittedName>
</protein>
<keyword evidence="6 11" id="KW-0863">Zinc-finger</keyword>
<dbReference type="GO" id="GO:0003723">
    <property type="term" value="F:RNA binding"/>
    <property type="evidence" value="ECO:0007669"/>
    <property type="project" value="UniProtKB-UniRule"/>
</dbReference>
<evidence type="ECO:0000259" key="13">
    <source>
        <dbReference type="PROSITE" id="PS50089"/>
    </source>
</evidence>
<dbReference type="PROSITE" id="PS50084">
    <property type="entry name" value="KH_TYPE_1"/>
    <property type="match status" value="2"/>
</dbReference>
<dbReference type="FunFam" id="3.30.1370.10:FF:000012">
    <property type="entry name" value="Mex-3 RNA-binding family member D"/>
    <property type="match status" value="1"/>
</dbReference>
<evidence type="ECO:0000313" key="15">
    <source>
        <dbReference type="Proteomes" id="UP000567822"/>
    </source>
</evidence>
<keyword evidence="8 10" id="KW-0694">RNA-binding</keyword>
<keyword evidence="7" id="KW-0862">Zinc</keyword>
<gene>
    <name evidence="14" type="primary">Mex3c</name>
    <name evidence="14" type="ORF">SYLVIR_R14890</name>
</gene>
<dbReference type="InterPro" id="IPR047227">
    <property type="entry name" value="MEX3"/>
</dbReference>
<feature type="region of interest" description="Disordered" evidence="12">
    <location>
        <begin position="376"/>
        <end position="414"/>
    </location>
</feature>
<dbReference type="SMART" id="SM00184">
    <property type="entry name" value="RING"/>
    <property type="match status" value="1"/>
</dbReference>
<evidence type="ECO:0000256" key="2">
    <source>
        <dbReference type="ARBA" id="ARBA00004496"/>
    </source>
</evidence>
<evidence type="ECO:0000256" key="1">
    <source>
        <dbReference type="ARBA" id="ARBA00004123"/>
    </source>
</evidence>
<dbReference type="InterPro" id="IPR004087">
    <property type="entry name" value="KH_dom"/>
</dbReference>
<dbReference type="FunFam" id="3.30.1370.10:FF:000013">
    <property type="entry name" value="Mex-3 RNA-binding family member B"/>
    <property type="match status" value="1"/>
</dbReference>
<dbReference type="Proteomes" id="UP000567822">
    <property type="component" value="Unassembled WGS sequence"/>
</dbReference>
<dbReference type="Gene3D" id="3.30.40.10">
    <property type="entry name" value="Zinc/RING finger domain, C3HC4 (zinc finger)"/>
    <property type="match status" value="1"/>
</dbReference>
<dbReference type="Pfam" id="PF13920">
    <property type="entry name" value="zf-C3HC4_3"/>
    <property type="match status" value="1"/>
</dbReference>
<dbReference type="Pfam" id="PF00013">
    <property type="entry name" value="KH_1"/>
    <property type="match status" value="2"/>
</dbReference>
<evidence type="ECO:0000256" key="11">
    <source>
        <dbReference type="PROSITE-ProRule" id="PRU00175"/>
    </source>
</evidence>
<evidence type="ECO:0000256" key="3">
    <source>
        <dbReference type="ARBA" id="ARBA00022490"/>
    </source>
</evidence>
<dbReference type="PANTHER" id="PTHR23285">
    <property type="entry name" value="RING FINGER AND KH DOMAIN CONTAINING PROTEIN 1"/>
    <property type="match status" value="1"/>
</dbReference>
<dbReference type="GO" id="GO:0008270">
    <property type="term" value="F:zinc ion binding"/>
    <property type="evidence" value="ECO:0007669"/>
    <property type="project" value="UniProtKB-KW"/>
</dbReference>
<feature type="compositionally biased region" description="Acidic residues" evidence="12">
    <location>
        <begin position="11"/>
        <end position="35"/>
    </location>
</feature>
<evidence type="ECO:0000256" key="8">
    <source>
        <dbReference type="ARBA" id="ARBA00022884"/>
    </source>
</evidence>
<keyword evidence="5" id="KW-0677">Repeat</keyword>
<dbReference type="PROSITE" id="PS50089">
    <property type="entry name" value="ZF_RING_2"/>
    <property type="match status" value="1"/>
</dbReference>
<evidence type="ECO:0000256" key="6">
    <source>
        <dbReference type="ARBA" id="ARBA00022771"/>
    </source>
</evidence>
<keyword evidence="4" id="KW-0479">Metal-binding</keyword>
<dbReference type="InterPro" id="IPR047226">
    <property type="entry name" value="KH-I_MEX3_rpt2"/>
</dbReference>
<evidence type="ECO:0000256" key="4">
    <source>
        <dbReference type="ARBA" id="ARBA00022723"/>
    </source>
</evidence>
<evidence type="ECO:0000256" key="12">
    <source>
        <dbReference type="SAM" id="MobiDB-lite"/>
    </source>
</evidence>
<dbReference type="InterPro" id="IPR004088">
    <property type="entry name" value="KH_dom_type_1"/>
</dbReference>
<keyword evidence="14" id="KW-0436">Ligase</keyword>
<organism evidence="14 15">
    <name type="scientific">Sylvietta virens</name>
    <name type="common">Green crombec</name>
    <dbReference type="NCBI Taxonomy" id="208069"/>
    <lineage>
        <taxon>Eukaryota</taxon>
        <taxon>Metazoa</taxon>
        <taxon>Chordata</taxon>
        <taxon>Craniata</taxon>
        <taxon>Vertebrata</taxon>
        <taxon>Euteleostomi</taxon>
        <taxon>Archelosauria</taxon>
        <taxon>Archosauria</taxon>
        <taxon>Dinosauria</taxon>
        <taxon>Saurischia</taxon>
        <taxon>Theropoda</taxon>
        <taxon>Coelurosauria</taxon>
        <taxon>Aves</taxon>
        <taxon>Neognathae</taxon>
        <taxon>Neoaves</taxon>
        <taxon>Telluraves</taxon>
        <taxon>Australaves</taxon>
        <taxon>Passeriformes</taxon>
        <taxon>Sylvioidea</taxon>
        <taxon>Sylviidae</taxon>
        <taxon>Acrocephalinae</taxon>
        <taxon>Sylvietta</taxon>
    </lineage>
</organism>
<evidence type="ECO:0000313" key="14">
    <source>
        <dbReference type="EMBL" id="NXK63050.1"/>
    </source>
</evidence>
<dbReference type="AlphaFoldDB" id="A0A7L0L3K6"/>
<feature type="non-terminal residue" evidence="14">
    <location>
        <position position="1"/>
    </location>
</feature>
<dbReference type="FunFam" id="3.30.40.10:FF:000090">
    <property type="entry name" value="Mex-3 RNA-binding family member C"/>
    <property type="match status" value="1"/>
</dbReference>
<proteinExistence type="predicted"/>
<dbReference type="CDD" id="cd16722">
    <property type="entry name" value="RING-HC_MEX3C"/>
    <property type="match status" value="1"/>
</dbReference>
<dbReference type="InterPro" id="IPR036612">
    <property type="entry name" value="KH_dom_type_1_sf"/>
</dbReference>
<dbReference type="GO" id="GO:0005737">
    <property type="term" value="C:cytoplasm"/>
    <property type="evidence" value="ECO:0007669"/>
    <property type="project" value="UniProtKB-SubCell"/>
</dbReference>
<dbReference type="CDD" id="cd22423">
    <property type="entry name" value="KH-I_MEX3_rpt1"/>
    <property type="match status" value="1"/>
</dbReference>
<feature type="non-terminal residue" evidence="14">
    <location>
        <position position="522"/>
    </location>
</feature>
<evidence type="ECO:0000256" key="10">
    <source>
        <dbReference type="PROSITE-ProRule" id="PRU00117"/>
    </source>
</evidence>